<gene>
    <name evidence="1" type="ORF">MKC95_11080</name>
</gene>
<dbReference type="InterPro" id="IPR025586">
    <property type="entry name" value="PcfJ"/>
</dbReference>
<dbReference type="AlphaFoldDB" id="A0AAP2UN07"/>
<protein>
    <submittedName>
        <fullName evidence="1">PcfJ domain-containing protein</fullName>
    </submittedName>
</protein>
<comment type="caution">
    <text evidence="1">The sequence shown here is derived from an EMBL/GenBank/DDBJ whole genome shotgun (WGS) entry which is preliminary data.</text>
</comment>
<accession>A0AAP2UN07</accession>
<dbReference type="EMBL" id="JAKTMA010000017">
    <property type="protein sequence ID" value="MCR0233308.1"/>
    <property type="molecule type" value="Genomic_DNA"/>
</dbReference>
<proteinExistence type="predicted"/>
<dbReference type="Pfam" id="PF14284">
    <property type="entry name" value="PcfJ"/>
    <property type="match status" value="1"/>
</dbReference>
<sequence>MKRKELLNAATCVYPHNEDIDTVLAKSAIIMSGDEQYLNINLFYNGELKAQYFTGTPERSYATYMDGKWTTNSIINISRKIKGDNLLRGNDFWYLNHGFEYDTERDRKIAENYLGRSLNHWEECCRTEKSQTALERKEQRIAKLMDTVPLIPKEVEQWVLNDVFPDNFLFTEQAKERNIYHCTACGKKSWRKKPFKHGEKISCPKCGKLVKVEKKRKIIIRKDAVILLQIINNNTWVERQFKVVCTWRNNEKTLEMFEETRALVPAGCTYGKLYYGTQYNANELDQEFWDKKQFNKAFVNSYLYPGNLTELLPFIGLERRGMEILALRNQKFDVNKFILTASKRPWYENMAKNGFMQLLVDVIKVYGWWGEPKDIFCLEGRSVQAFLQLDAYRVTRLKNINGGLNVLEWLRYEQKMRNNGSHIKMTDETLSYLSQKKISLHDCEDILKELGSVNRMVNYMKKQTIAPSRFLTIWRDYLHMASAEGLDLTDDIVRLPKDLKGKHDELVGLRNIRLMEKRKKEEEEKFRKLDASIKKYYPMVTRYEWEDKEYKVIPAAKCEELILESRQLHHCVGTSSDYMKKMAEGRSWILFLRKKINLEESYYTIELDMQTKEIKQWYSTFDRQPDKKTVSKVLKHWLNDVVRNHELRT</sequence>
<dbReference type="RefSeq" id="WP_002611884.1">
    <property type="nucleotide sequence ID" value="NZ_JBPFKS010000019.1"/>
</dbReference>
<reference evidence="1" key="1">
    <citation type="journal article" date="2022" name="Clin. Infect. Dis.">
        <title>Association between Clostridium innocuum and antibiotic-associated diarrhea in adults and children: A cross-sectional study and comparative genomics analysis.</title>
        <authorList>
            <person name="Cherny K.E."/>
            <person name="Muscat E.B."/>
            <person name="Balaji A."/>
            <person name="Mukherjee J."/>
            <person name="Ozer E.A."/>
            <person name="Angarone M.P."/>
            <person name="Hauser A.R."/>
            <person name="Sichel J.S."/>
            <person name="Amponsah E."/>
            <person name="Kociolek L.K."/>
        </authorList>
    </citation>
    <scope>NUCLEOTIDE SEQUENCE</scope>
    <source>
        <strain evidence="1">NU1-AC-029v</strain>
    </source>
</reference>
<dbReference type="Proteomes" id="UP001203972">
    <property type="component" value="Unassembled WGS sequence"/>
</dbReference>
<name>A0AAP2UN07_CLOIN</name>
<evidence type="ECO:0000313" key="2">
    <source>
        <dbReference type="Proteomes" id="UP001203972"/>
    </source>
</evidence>
<organism evidence="1 2">
    <name type="scientific">Clostridium innocuum</name>
    <dbReference type="NCBI Taxonomy" id="1522"/>
    <lineage>
        <taxon>Bacteria</taxon>
        <taxon>Bacillati</taxon>
        <taxon>Bacillota</taxon>
        <taxon>Clostridia</taxon>
        <taxon>Eubacteriales</taxon>
        <taxon>Clostridiaceae</taxon>
        <taxon>Clostridium</taxon>
    </lineage>
</organism>
<evidence type="ECO:0000313" key="1">
    <source>
        <dbReference type="EMBL" id="MCR0233308.1"/>
    </source>
</evidence>